<sequence>MAEKPEDFNLPHSVIAKLIKDALPENVVVSKDARTALSKATSFFILYLTSFAKNDSEHNERLSLTADDLFNAFNQLGFVEFLPHLQQCYDEHRKERSRKERLKARQKARNSKLSNAESSSQPTDLNLDSSKAVLEDCIVYDCF</sequence>
<evidence type="ECO:0000256" key="1">
    <source>
        <dbReference type="ARBA" id="ARBA00004123"/>
    </source>
</evidence>
<evidence type="ECO:0000256" key="4">
    <source>
        <dbReference type="SAM" id="MobiDB-lite"/>
    </source>
</evidence>
<dbReference type="CDD" id="cd22928">
    <property type="entry name" value="HFD_POLE3_DPB4"/>
    <property type="match status" value="1"/>
</dbReference>
<dbReference type="GO" id="GO:0006974">
    <property type="term" value="P:DNA damage response"/>
    <property type="evidence" value="ECO:0007669"/>
    <property type="project" value="TreeGrafter"/>
</dbReference>
<dbReference type="OrthoDB" id="1707486at2759"/>
<feature type="domain" description="Transcription factor CBF/NF-Y/archaeal histone" evidence="5">
    <location>
        <begin position="9"/>
        <end position="71"/>
    </location>
</feature>
<dbReference type="GO" id="GO:0031507">
    <property type="term" value="P:heterochromatin formation"/>
    <property type="evidence" value="ECO:0007669"/>
    <property type="project" value="TreeGrafter"/>
</dbReference>
<evidence type="ECO:0000256" key="3">
    <source>
        <dbReference type="ARBA" id="ARBA00039793"/>
    </source>
</evidence>
<dbReference type="GO" id="GO:0008622">
    <property type="term" value="C:epsilon DNA polymerase complex"/>
    <property type="evidence" value="ECO:0007669"/>
    <property type="project" value="TreeGrafter"/>
</dbReference>
<comment type="caution">
    <text evidence="6">The sequence shown here is derived from an EMBL/GenBank/DDBJ whole genome shotgun (WGS) entry which is preliminary data.</text>
</comment>
<feature type="compositionally biased region" description="Polar residues" evidence="4">
    <location>
        <begin position="111"/>
        <end position="125"/>
    </location>
</feature>
<dbReference type="Pfam" id="PF00808">
    <property type="entry name" value="CBFD_NFYB_HMF"/>
    <property type="match status" value="1"/>
</dbReference>
<comment type="subcellular location">
    <subcellularLocation>
        <location evidence="1">Nucleus</location>
    </subcellularLocation>
</comment>
<dbReference type="GO" id="GO:0046982">
    <property type="term" value="F:protein heterodimerization activity"/>
    <property type="evidence" value="ECO:0007669"/>
    <property type="project" value="InterPro"/>
</dbReference>
<feature type="compositionally biased region" description="Basic residues" evidence="4">
    <location>
        <begin position="99"/>
        <end position="110"/>
    </location>
</feature>
<dbReference type="GO" id="GO:0031490">
    <property type="term" value="F:chromatin DNA binding"/>
    <property type="evidence" value="ECO:0007669"/>
    <property type="project" value="TreeGrafter"/>
</dbReference>
<dbReference type="GO" id="GO:0006272">
    <property type="term" value="P:leading strand elongation"/>
    <property type="evidence" value="ECO:0007669"/>
    <property type="project" value="TreeGrafter"/>
</dbReference>
<dbReference type="PANTHER" id="PTHR46172:SF1">
    <property type="entry name" value="DNA POLYMERASE EPSILON SUBUNIT 3"/>
    <property type="match status" value="1"/>
</dbReference>
<dbReference type="AlphaFoldDB" id="A0A3S3RYK8"/>
<proteinExistence type="predicted"/>
<gene>
    <name evidence="6" type="ORF">B4U79_03728</name>
</gene>
<dbReference type="PANTHER" id="PTHR46172">
    <property type="entry name" value="DNA POLYMERASE EPSILON SUBUNIT 3"/>
    <property type="match status" value="1"/>
</dbReference>
<name>A0A3S3RYK8_9ACAR</name>
<dbReference type="EMBL" id="NCKU01003221">
    <property type="protein sequence ID" value="RWS07940.1"/>
    <property type="molecule type" value="Genomic_DNA"/>
</dbReference>
<dbReference type="SUPFAM" id="SSF47113">
    <property type="entry name" value="Histone-fold"/>
    <property type="match status" value="1"/>
</dbReference>
<evidence type="ECO:0000259" key="5">
    <source>
        <dbReference type="Pfam" id="PF00808"/>
    </source>
</evidence>
<dbReference type="InterPro" id="IPR051377">
    <property type="entry name" value="DNA_Pol-Epsilon_Subunit"/>
</dbReference>
<dbReference type="InterPro" id="IPR009072">
    <property type="entry name" value="Histone-fold"/>
</dbReference>
<dbReference type="InterPro" id="IPR003958">
    <property type="entry name" value="CBFA_NFYB_domain"/>
</dbReference>
<dbReference type="Proteomes" id="UP000285301">
    <property type="component" value="Unassembled WGS sequence"/>
</dbReference>
<evidence type="ECO:0000256" key="2">
    <source>
        <dbReference type="ARBA" id="ARBA00023242"/>
    </source>
</evidence>
<keyword evidence="7" id="KW-1185">Reference proteome</keyword>
<accession>A0A3S3RYK8</accession>
<evidence type="ECO:0000313" key="6">
    <source>
        <dbReference type="EMBL" id="RWS07940.1"/>
    </source>
</evidence>
<reference evidence="6 7" key="1">
    <citation type="journal article" date="2018" name="Gigascience">
        <title>Genomes of trombidid mites reveal novel predicted allergens and laterally-transferred genes associated with secondary metabolism.</title>
        <authorList>
            <person name="Dong X."/>
            <person name="Chaisiri K."/>
            <person name="Xia D."/>
            <person name="Armstrong S.D."/>
            <person name="Fang Y."/>
            <person name="Donnelly M.J."/>
            <person name="Kadowaki T."/>
            <person name="McGarry J.W."/>
            <person name="Darby A.C."/>
            <person name="Makepeace B.L."/>
        </authorList>
    </citation>
    <scope>NUCLEOTIDE SEQUENCE [LARGE SCALE GENOMIC DNA]</scope>
    <source>
        <strain evidence="6">UoL-WK</strain>
    </source>
</reference>
<feature type="region of interest" description="Disordered" evidence="4">
    <location>
        <begin position="93"/>
        <end position="125"/>
    </location>
</feature>
<dbReference type="STRING" id="1965070.A0A3S3RYK8"/>
<keyword evidence="2" id="KW-0539">Nucleus</keyword>
<dbReference type="GO" id="GO:0008623">
    <property type="term" value="C:CHRAC"/>
    <property type="evidence" value="ECO:0007669"/>
    <property type="project" value="TreeGrafter"/>
</dbReference>
<protein>
    <recommendedName>
        <fullName evidence="3">DNA polymerase epsilon subunit 3</fullName>
    </recommendedName>
</protein>
<evidence type="ECO:0000313" key="7">
    <source>
        <dbReference type="Proteomes" id="UP000285301"/>
    </source>
</evidence>
<dbReference type="Gene3D" id="1.10.20.10">
    <property type="entry name" value="Histone, subunit A"/>
    <property type="match status" value="1"/>
</dbReference>
<organism evidence="6 7">
    <name type="scientific">Dinothrombium tinctorium</name>
    <dbReference type="NCBI Taxonomy" id="1965070"/>
    <lineage>
        <taxon>Eukaryota</taxon>
        <taxon>Metazoa</taxon>
        <taxon>Ecdysozoa</taxon>
        <taxon>Arthropoda</taxon>
        <taxon>Chelicerata</taxon>
        <taxon>Arachnida</taxon>
        <taxon>Acari</taxon>
        <taxon>Acariformes</taxon>
        <taxon>Trombidiformes</taxon>
        <taxon>Prostigmata</taxon>
        <taxon>Anystina</taxon>
        <taxon>Parasitengona</taxon>
        <taxon>Trombidioidea</taxon>
        <taxon>Trombidiidae</taxon>
        <taxon>Dinothrombium</taxon>
    </lineage>
</organism>